<dbReference type="Proteomes" id="UP001605036">
    <property type="component" value="Unassembled WGS sequence"/>
</dbReference>
<evidence type="ECO:0000256" key="1">
    <source>
        <dbReference type="SAM" id="MobiDB-lite"/>
    </source>
</evidence>
<reference evidence="2 3" key="1">
    <citation type="submission" date="2024-09" db="EMBL/GenBank/DDBJ databases">
        <title>Chromosome-scale assembly of Riccia fluitans.</title>
        <authorList>
            <person name="Paukszto L."/>
            <person name="Sawicki J."/>
            <person name="Karawczyk K."/>
            <person name="Piernik-Szablinska J."/>
            <person name="Szczecinska M."/>
            <person name="Mazdziarz M."/>
        </authorList>
    </citation>
    <scope>NUCLEOTIDE SEQUENCE [LARGE SCALE GENOMIC DNA]</scope>
    <source>
        <strain evidence="2">Rf_01</strain>
        <tissue evidence="2">Aerial parts of the thallus</tissue>
    </source>
</reference>
<feature type="compositionally biased region" description="Basic and acidic residues" evidence="1">
    <location>
        <begin position="8"/>
        <end position="21"/>
    </location>
</feature>
<gene>
    <name evidence="2" type="ORF">R1flu_000406</name>
</gene>
<name>A0ABD1Y0C4_9MARC</name>
<protein>
    <submittedName>
        <fullName evidence="2">Uncharacterized protein</fullName>
    </submittedName>
</protein>
<evidence type="ECO:0000313" key="3">
    <source>
        <dbReference type="Proteomes" id="UP001605036"/>
    </source>
</evidence>
<feature type="region of interest" description="Disordered" evidence="1">
    <location>
        <begin position="41"/>
        <end position="61"/>
    </location>
</feature>
<comment type="caution">
    <text evidence="2">The sequence shown here is derived from an EMBL/GenBank/DDBJ whole genome shotgun (WGS) entry which is preliminary data.</text>
</comment>
<accession>A0ABD1Y0C4</accession>
<proteinExistence type="predicted"/>
<evidence type="ECO:0000313" key="2">
    <source>
        <dbReference type="EMBL" id="KAL2620201.1"/>
    </source>
</evidence>
<feature type="region of interest" description="Disordered" evidence="1">
    <location>
        <begin position="1"/>
        <end position="24"/>
    </location>
</feature>
<feature type="region of interest" description="Disordered" evidence="1">
    <location>
        <begin position="181"/>
        <end position="207"/>
    </location>
</feature>
<dbReference type="AlphaFoldDB" id="A0ABD1Y0C4"/>
<dbReference type="EMBL" id="JBHFFA010000006">
    <property type="protein sequence ID" value="KAL2620201.1"/>
    <property type="molecule type" value="Genomic_DNA"/>
</dbReference>
<sequence length="207" mass="23059">MEEENEKDDEHRIQGTCREDDKEYELDNEADMHLVLKTDGDRNCREDTSCGKTSSKDTSTEAKCSRGSNKIKATQLPIPEVIQRLGTPASISRVIGSSPLPQRNEALETALDADMLEFYQLKDSLCETNLDAEGALQTVLSHTVGGLDYDGNMMITRAHERMKSLHIQMGQEIVQMFFSPKASQESTPKSMADSFQELSTPVMDPVP</sequence>
<organism evidence="2 3">
    <name type="scientific">Riccia fluitans</name>
    <dbReference type="NCBI Taxonomy" id="41844"/>
    <lineage>
        <taxon>Eukaryota</taxon>
        <taxon>Viridiplantae</taxon>
        <taxon>Streptophyta</taxon>
        <taxon>Embryophyta</taxon>
        <taxon>Marchantiophyta</taxon>
        <taxon>Marchantiopsida</taxon>
        <taxon>Marchantiidae</taxon>
        <taxon>Marchantiales</taxon>
        <taxon>Ricciaceae</taxon>
        <taxon>Riccia</taxon>
    </lineage>
</organism>
<keyword evidence="3" id="KW-1185">Reference proteome</keyword>